<evidence type="ECO:0000313" key="1">
    <source>
        <dbReference type="EMBL" id="MXP24580.1"/>
    </source>
</evidence>
<organism evidence="1 2">
    <name type="scientific">Altericroceibacterium indicum</name>
    <dbReference type="NCBI Taxonomy" id="374177"/>
    <lineage>
        <taxon>Bacteria</taxon>
        <taxon>Pseudomonadati</taxon>
        <taxon>Pseudomonadota</taxon>
        <taxon>Alphaproteobacteria</taxon>
        <taxon>Sphingomonadales</taxon>
        <taxon>Erythrobacteraceae</taxon>
        <taxon>Altericroceibacterium</taxon>
    </lineage>
</organism>
<dbReference type="CDD" id="cd10935">
    <property type="entry name" value="CE4_WalW"/>
    <property type="match status" value="1"/>
</dbReference>
<dbReference type="AlphaFoldDB" id="A0A845A331"/>
<comment type="caution">
    <text evidence="1">The sequence shown here is derived from an EMBL/GenBank/DDBJ whole genome shotgun (WGS) entry which is preliminary data.</text>
</comment>
<evidence type="ECO:0000313" key="2">
    <source>
        <dbReference type="Proteomes" id="UP000460561"/>
    </source>
</evidence>
<name>A0A845A331_9SPHN</name>
<dbReference type="Proteomes" id="UP000460561">
    <property type="component" value="Unassembled WGS sequence"/>
</dbReference>
<proteinExistence type="predicted"/>
<gene>
    <name evidence="1" type="ORF">GRI39_00760</name>
</gene>
<dbReference type="GO" id="GO:0005975">
    <property type="term" value="P:carbohydrate metabolic process"/>
    <property type="evidence" value="ECO:0007669"/>
    <property type="project" value="InterPro"/>
</dbReference>
<reference evidence="1 2" key="1">
    <citation type="submission" date="2019-12" db="EMBL/GenBank/DDBJ databases">
        <title>Genomic-based taxomic classification of the family Erythrobacteraceae.</title>
        <authorList>
            <person name="Xu L."/>
        </authorList>
    </citation>
    <scope>NUCLEOTIDE SEQUENCE [LARGE SCALE GENOMIC DNA]</scope>
    <source>
        <strain evidence="1 2">DSM 18604</strain>
    </source>
</reference>
<keyword evidence="2" id="KW-1185">Reference proteome</keyword>
<accession>A0A845A331</accession>
<dbReference type="OrthoDB" id="9771584at2"/>
<dbReference type="EMBL" id="WTYQ01000001">
    <property type="protein sequence ID" value="MXP24580.1"/>
    <property type="molecule type" value="Genomic_DNA"/>
</dbReference>
<dbReference type="SUPFAM" id="SSF88713">
    <property type="entry name" value="Glycoside hydrolase/deacetylase"/>
    <property type="match status" value="1"/>
</dbReference>
<sequence>MPMRSIIDAPPVSALAQFQNNFGKRFLLTVDTEEEFDWAKPLSRNEYDLRHVVHIGRFQQFCEGEGITPVYLIDWPIANSELAVKILGPALESGKAEVGIQLHPWVNPPFEEEVTQQNSFAGNLTPTLERSKFRLLRDMIESRFGTAPVMYRAGRYGAGPNTSEILRSGGIAIDSSVRPKFNYRADGGPDYTAHPVAPYWLDDEHQLLELPLTTVFSGLLRATADTIYPAFWRAPFLRGVFSRLGLMERIPLTPEGISADEAIRAINLGIEDSLPLLVFSLHSPSLAPGHTPYVRNDADLDRLYEWFRLIFSHLRNNNVQSTSVRMIMENVVR</sequence>
<protein>
    <submittedName>
        <fullName evidence="1">WalW protein</fullName>
    </submittedName>
</protein>
<dbReference type="InterPro" id="IPR011330">
    <property type="entry name" value="Glyco_hydro/deAcase_b/a-brl"/>
</dbReference>
<dbReference type="Gene3D" id="3.20.20.370">
    <property type="entry name" value="Glycoside hydrolase/deacetylase"/>
    <property type="match status" value="1"/>
</dbReference>